<organism evidence="4 5">
    <name type="scientific">Variovorax robiniae</name>
    <dbReference type="NCBI Taxonomy" id="1836199"/>
    <lineage>
        <taxon>Bacteria</taxon>
        <taxon>Pseudomonadati</taxon>
        <taxon>Pseudomonadota</taxon>
        <taxon>Betaproteobacteria</taxon>
        <taxon>Burkholderiales</taxon>
        <taxon>Comamonadaceae</taxon>
        <taxon>Variovorax</taxon>
    </lineage>
</organism>
<gene>
    <name evidence="4" type="ORF">WKW79_36015</name>
</gene>
<evidence type="ECO:0000313" key="5">
    <source>
        <dbReference type="Proteomes" id="UP001367030"/>
    </source>
</evidence>
<dbReference type="InterPro" id="IPR028098">
    <property type="entry name" value="Glyco_trans_4-like_N"/>
</dbReference>
<dbReference type="SUPFAM" id="SSF53756">
    <property type="entry name" value="UDP-Glycosyltransferase/glycogen phosphorylase"/>
    <property type="match status" value="1"/>
</dbReference>
<dbReference type="Gene3D" id="3.40.50.2000">
    <property type="entry name" value="Glycogen Phosphorylase B"/>
    <property type="match status" value="2"/>
</dbReference>
<dbReference type="Pfam" id="PF13439">
    <property type="entry name" value="Glyco_transf_4"/>
    <property type="match status" value="1"/>
</dbReference>
<dbReference type="Proteomes" id="UP001367030">
    <property type="component" value="Unassembled WGS sequence"/>
</dbReference>
<feature type="domain" description="Glycosyltransferase subfamily 4-like N-terminal" evidence="3">
    <location>
        <begin position="63"/>
        <end position="182"/>
    </location>
</feature>
<dbReference type="EMBL" id="JBBKZS010000049">
    <property type="protein sequence ID" value="MEJ8859997.1"/>
    <property type="molecule type" value="Genomic_DNA"/>
</dbReference>
<accession>A0ABU8XJF4</accession>
<dbReference type="PANTHER" id="PTHR46401:SF2">
    <property type="entry name" value="GLYCOSYLTRANSFERASE WBBK-RELATED"/>
    <property type="match status" value="1"/>
</dbReference>
<protein>
    <submittedName>
        <fullName evidence="4">Glycosyltransferase family 1 protein</fullName>
    </submittedName>
</protein>
<dbReference type="CDD" id="cd03809">
    <property type="entry name" value="GT4_MtfB-like"/>
    <property type="match status" value="1"/>
</dbReference>
<name>A0ABU8XJF4_9BURK</name>
<evidence type="ECO:0000259" key="3">
    <source>
        <dbReference type="Pfam" id="PF13439"/>
    </source>
</evidence>
<dbReference type="InterPro" id="IPR001296">
    <property type="entry name" value="Glyco_trans_1"/>
</dbReference>
<dbReference type="RefSeq" id="WP_340340029.1">
    <property type="nucleotide sequence ID" value="NZ_JBBKZS010000049.1"/>
</dbReference>
<dbReference type="PANTHER" id="PTHR46401">
    <property type="entry name" value="GLYCOSYLTRANSFERASE WBBK-RELATED"/>
    <property type="match status" value="1"/>
</dbReference>
<keyword evidence="5" id="KW-1185">Reference proteome</keyword>
<reference evidence="4 5" key="1">
    <citation type="submission" date="2024-03" db="EMBL/GenBank/DDBJ databases">
        <title>Novel species of the genus Variovorax.</title>
        <authorList>
            <person name="Liu Q."/>
            <person name="Xin Y.-H."/>
        </authorList>
    </citation>
    <scope>NUCLEOTIDE SEQUENCE [LARGE SCALE GENOMIC DNA]</scope>
    <source>
        <strain evidence="4 5">KACC 18901</strain>
    </source>
</reference>
<dbReference type="Pfam" id="PF00534">
    <property type="entry name" value="Glycos_transf_1"/>
    <property type="match status" value="1"/>
</dbReference>
<evidence type="ECO:0000259" key="2">
    <source>
        <dbReference type="Pfam" id="PF00534"/>
    </source>
</evidence>
<keyword evidence="1" id="KW-0808">Transferase</keyword>
<feature type="domain" description="Glycosyl transferase family 1" evidence="2">
    <location>
        <begin position="201"/>
        <end position="353"/>
    </location>
</feature>
<evidence type="ECO:0000313" key="4">
    <source>
        <dbReference type="EMBL" id="MEJ8859997.1"/>
    </source>
</evidence>
<sequence length="391" mass="43883">MKADAPRRPRVGVDFHTFDGIFQGSRSYLLGLYREAIVLAPDMQFILFLDDPHALRRAHPEFEAPNVELARIPHKGGMARLGWQLALAQRRHRLDLLHVQYRLPLIPLGPCACTIHDTLFETHPQYFKPGFVRMSRLTSRIAVRHAKLLFTVSEFSRSEMVRLYGVHPDRIGVTYNGVDTARFHPGGEGLSHLSELALAPKEYFCTVGRLEPRKNHINLLRAYALLPTPRLPLLVIGQRDFDSEPIYATVRALGLERDVRFLENISDGALPALVRHARVFVYPSFAEGFGMPVVEAMASGVPVVTSNTTSLPEVAADAALIADPRSPTEIAEAMARLSAESEERQRTIDAGIERASRFRWQTSAQLLVDRMRSHFLEARVGNASINQPNFN</sequence>
<comment type="caution">
    <text evidence="4">The sequence shown here is derived from an EMBL/GenBank/DDBJ whole genome shotgun (WGS) entry which is preliminary data.</text>
</comment>
<evidence type="ECO:0000256" key="1">
    <source>
        <dbReference type="ARBA" id="ARBA00022679"/>
    </source>
</evidence>
<proteinExistence type="predicted"/>